<dbReference type="EMBL" id="JACEFF010000385">
    <property type="protein sequence ID" value="KAH9638596.1"/>
    <property type="molecule type" value="Genomic_DNA"/>
</dbReference>
<comment type="caution">
    <text evidence="3">The sequence shown here is derived from an EMBL/GenBank/DDBJ whole genome shotgun (WGS) entry which is preliminary data.</text>
</comment>
<dbReference type="Proteomes" id="UP000814243">
    <property type="component" value="Unassembled WGS sequence"/>
</dbReference>
<dbReference type="AlphaFoldDB" id="A0A922SI49"/>
<keyword evidence="2" id="KW-0812">Transmembrane</keyword>
<evidence type="ECO:0000313" key="3">
    <source>
        <dbReference type="EMBL" id="KAH9638596.1"/>
    </source>
</evidence>
<accession>A0A922SI49</accession>
<reference evidence="3" key="1">
    <citation type="journal article" date="2021" name="G3 (Bethesda)">
        <title>Genome and transcriptome analysis of the beet armyworm Spodoptera exigua reveals targets for pest control. .</title>
        <authorList>
            <person name="Simon S."/>
            <person name="Breeschoten T."/>
            <person name="Jansen H.J."/>
            <person name="Dirks R.P."/>
            <person name="Schranz M.E."/>
            <person name="Ros V.I.D."/>
        </authorList>
    </citation>
    <scope>NUCLEOTIDE SEQUENCE</scope>
    <source>
        <strain evidence="3">TB_SE_WUR_2020</strain>
    </source>
</reference>
<name>A0A922SI49_SPOEX</name>
<keyword evidence="2" id="KW-0472">Membrane</keyword>
<gene>
    <name evidence="3" type="ORF">HF086_012335</name>
</gene>
<feature type="transmembrane region" description="Helical" evidence="2">
    <location>
        <begin position="6"/>
        <end position="25"/>
    </location>
</feature>
<feature type="transmembrane region" description="Helical" evidence="2">
    <location>
        <begin position="37"/>
        <end position="58"/>
    </location>
</feature>
<evidence type="ECO:0000256" key="1">
    <source>
        <dbReference type="SAM" id="MobiDB-lite"/>
    </source>
</evidence>
<evidence type="ECO:0000313" key="4">
    <source>
        <dbReference type="Proteomes" id="UP000814243"/>
    </source>
</evidence>
<feature type="transmembrane region" description="Helical" evidence="2">
    <location>
        <begin position="78"/>
        <end position="93"/>
    </location>
</feature>
<organism evidence="3 4">
    <name type="scientific">Spodoptera exigua</name>
    <name type="common">Beet armyworm</name>
    <name type="synonym">Noctua fulgens</name>
    <dbReference type="NCBI Taxonomy" id="7107"/>
    <lineage>
        <taxon>Eukaryota</taxon>
        <taxon>Metazoa</taxon>
        <taxon>Ecdysozoa</taxon>
        <taxon>Arthropoda</taxon>
        <taxon>Hexapoda</taxon>
        <taxon>Insecta</taxon>
        <taxon>Pterygota</taxon>
        <taxon>Neoptera</taxon>
        <taxon>Endopterygota</taxon>
        <taxon>Lepidoptera</taxon>
        <taxon>Glossata</taxon>
        <taxon>Ditrysia</taxon>
        <taxon>Noctuoidea</taxon>
        <taxon>Noctuidae</taxon>
        <taxon>Amphipyrinae</taxon>
        <taxon>Spodoptera</taxon>
    </lineage>
</organism>
<sequence length="159" mass="17992">MDRNTYSYVMQVLFVGGISFASQSLDFSNKQTLAINIARFVLYVLSVQGFCEACAVLYNCVCHQRLPEVKLLRRVHRHHVMMFLGAVVLLLTYEQPIIDERFFFILIATLIAKFPEIRGSSVPSEEAVCSGYQVPVQSSSAGGVQQDWQRRPAQTRSLQ</sequence>
<keyword evidence="2" id="KW-1133">Transmembrane helix</keyword>
<proteinExistence type="predicted"/>
<protein>
    <submittedName>
        <fullName evidence="3">Uncharacterized protein</fullName>
    </submittedName>
</protein>
<evidence type="ECO:0000256" key="2">
    <source>
        <dbReference type="SAM" id="Phobius"/>
    </source>
</evidence>
<feature type="region of interest" description="Disordered" evidence="1">
    <location>
        <begin position="137"/>
        <end position="159"/>
    </location>
</feature>